<dbReference type="PANTHER" id="PTHR18964:SF149">
    <property type="entry name" value="BIFUNCTIONAL UDP-N-ACETYLGLUCOSAMINE 2-EPIMERASE_N-ACETYLMANNOSAMINE KINASE"/>
    <property type="match status" value="1"/>
</dbReference>
<dbReference type="Pfam" id="PF00480">
    <property type="entry name" value="ROK"/>
    <property type="match status" value="1"/>
</dbReference>
<dbReference type="Gene3D" id="3.30.420.40">
    <property type="match status" value="2"/>
</dbReference>
<organism evidence="1">
    <name type="scientific">marine sediment metagenome</name>
    <dbReference type="NCBI Taxonomy" id="412755"/>
    <lineage>
        <taxon>unclassified sequences</taxon>
        <taxon>metagenomes</taxon>
        <taxon>ecological metagenomes</taxon>
    </lineage>
</organism>
<dbReference type="PANTHER" id="PTHR18964">
    <property type="entry name" value="ROK (REPRESSOR, ORF, KINASE) FAMILY"/>
    <property type="match status" value="1"/>
</dbReference>
<proteinExistence type="predicted"/>
<sequence>MPLYAGFDLGGTHLKYGLIDDGGRILFKARAESPAKIEELIHLLKRIWQDLKKREKQGIRAAGFGFPGIFSLEEQKIFQSPNYPELDNFALTPALSQFIEVPFCVNNDANMAAFGEFKCGAGQGVQSMVLLTIGTGVGSGIILDGKLWLGKCGFAGELGHATVNPQGERCNCGSLGCLETEVSAPKIVKNYNTLIKKREEITAEEVFHRAKKGDNDALQAFSQAGFYLGVGLSIAINLLNPDKILLGGAVMEAGDFLLSPALKEALIRSYKASFRCCRIEKASLGNKAGLIGAALWAKEQLL</sequence>
<dbReference type="SUPFAM" id="SSF53067">
    <property type="entry name" value="Actin-like ATPase domain"/>
    <property type="match status" value="1"/>
</dbReference>
<name>A0A0F9IBK9_9ZZZZ</name>
<dbReference type="EMBL" id="LAZR01012833">
    <property type="protein sequence ID" value="KKM24872.1"/>
    <property type="molecule type" value="Genomic_DNA"/>
</dbReference>
<gene>
    <name evidence="1" type="ORF">LCGC14_1600720</name>
</gene>
<comment type="caution">
    <text evidence="1">The sequence shown here is derived from an EMBL/GenBank/DDBJ whole genome shotgun (WGS) entry which is preliminary data.</text>
</comment>
<dbReference type="InterPro" id="IPR000600">
    <property type="entry name" value="ROK"/>
</dbReference>
<evidence type="ECO:0008006" key="2">
    <source>
        <dbReference type="Google" id="ProtNLM"/>
    </source>
</evidence>
<dbReference type="PROSITE" id="PS01125">
    <property type="entry name" value="ROK"/>
    <property type="match status" value="1"/>
</dbReference>
<evidence type="ECO:0000313" key="1">
    <source>
        <dbReference type="EMBL" id="KKM24872.1"/>
    </source>
</evidence>
<protein>
    <recommendedName>
        <fullName evidence="2">Glucokinase</fullName>
    </recommendedName>
</protein>
<dbReference type="InterPro" id="IPR043129">
    <property type="entry name" value="ATPase_NBD"/>
</dbReference>
<dbReference type="InterPro" id="IPR049874">
    <property type="entry name" value="ROK_cs"/>
</dbReference>
<accession>A0A0F9IBK9</accession>
<reference evidence="1" key="1">
    <citation type="journal article" date="2015" name="Nature">
        <title>Complex archaea that bridge the gap between prokaryotes and eukaryotes.</title>
        <authorList>
            <person name="Spang A."/>
            <person name="Saw J.H."/>
            <person name="Jorgensen S.L."/>
            <person name="Zaremba-Niedzwiedzka K."/>
            <person name="Martijn J."/>
            <person name="Lind A.E."/>
            <person name="van Eijk R."/>
            <person name="Schleper C."/>
            <person name="Guy L."/>
            <person name="Ettema T.J."/>
        </authorList>
    </citation>
    <scope>NUCLEOTIDE SEQUENCE</scope>
</reference>
<dbReference type="AlphaFoldDB" id="A0A0F9IBK9"/>